<dbReference type="AlphaFoldDB" id="A0A0R3K074"/>
<dbReference type="GO" id="GO:0032259">
    <property type="term" value="P:methylation"/>
    <property type="evidence" value="ECO:0007669"/>
    <property type="project" value="UniProtKB-KW"/>
</dbReference>
<dbReference type="PANTHER" id="PTHR38451">
    <property type="entry name" value="TRNA (ADENINE(22)-N(1))-METHYLTRANSFERASE"/>
    <property type="match status" value="1"/>
</dbReference>
<protein>
    <submittedName>
        <fullName evidence="1">tRNA (Adenine(22)-N(1))-methyltransferase</fullName>
        <ecNumber evidence="1">2.1.1.217</ecNumber>
    </submittedName>
</protein>
<dbReference type="InterPro" id="IPR029063">
    <property type="entry name" value="SAM-dependent_MTases_sf"/>
</dbReference>
<dbReference type="PATRIC" id="fig|908809.3.peg.1623"/>
<sequence length="225" mass="25796">MILSERLKHIVSMIPNCKCIADIGTDHGYIPIYAVLNGISERAIATDINKGPIDAAIKNFKKYRVIDKIEARIGDGLKPLKIGEADVSVIAGMGGNLIGNILNENIELARSFKCILLQPMQYPEVLRKYLVENNFSIIDEDIVKDENKYYHILKVSNNRMQPFEKEVYYYTGKILIEKKHPLIEEYISDKINVLEEILSSIPTENPRHYEVEKLLNEFKEVKECL</sequence>
<organism evidence="1 2">
    <name type="scientific">Caloramator mitchellensis</name>
    <dbReference type="NCBI Taxonomy" id="908809"/>
    <lineage>
        <taxon>Bacteria</taxon>
        <taxon>Bacillati</taxon>
        <taxon>Bacillota</taxon>
        <taxon>Clostridia</taxon>
        <taxon>Eubacteriales</taxon>
        <taxon>Clostridiaceae</taxon>
        <taxon>Caloramator</taxon>
    </lineage>
</organism>
<dbReference type="SUPFAM" id="SSF53335">
    <property type="entry name" value="S-adenosyl-L-methionine-dependent methyltransferases"/>
    <property type="match status" value="1"/>
</dbReference>
<gene>
    <name evidence="1" type="primary">trmK</name>
    <name evidence="1" type="ORF">ABG79_01619</name>
</gene>
<dbReference type="InterPro" id="IPR006901">
    <property type="entry name" value="TrmK"/>
</dbReference>
<evidence type="ECO:0000313" key="1">
    <source>
        <dbReference type="EMBL" id="KRQ86636.1"/>
    </source>
</evidence>
<dbReference type="Proteomes" id="UP000052015">
    <property type="component" value="Unassembled WGS sequence"/>
</dbReference>
<dbReference type="EC" id="2.1.1.217" evidence="1"/>
<dbReference type="Gene3D" id="3.40.50.150">
    <property type="entry name" value="Vaccinia Virus protein VP39"/>
    <property type="match status" value="1"/>
</dbReference>
<dbReference type="GO" id="GO:0160105">
    <property type="term" value="F:tRNA (adenine(22)-N1)-methyltransferase activity"/>
    <property type="evidence" value="ECO:0007669"/>
    <property type="project" value="UniProtKB-EC"/>
</dbReference>
<comment type="caution">
    <text evidence="1">The sequence shown here is derived from an EMBL/GenBank/DDBJ whole genome shotgun (WGS) entry which is preliminary data.</text>
</comment>
<dbReference type="Pfam" id="PF12847">
    <property type="entry name" value="Methyltransf_18"/>
    <property type="match status" value="1"/>
</dbReference>
<dbReference type="PIRSF" id="PIRSF018637">
    <property type="entry name" value="TrmK"/>
    <property type="match status" value="1"/>
</dbReference>
<dbReference type="RefSeq" id="WP_057978919.1">
    <property type="nucleotide sequence ID" value="NZ_LKHP01000008.1"/>
</dbReference>
<dbReference type="OrthoDB" id="5881184at2"/>
<keyword evidence="1" id="KW-0489">Methyltransferase</keyword>
<name>A0A0R3K074_CALMK</name>
<keyword evidence="2" id="KW-1185">Reference proteome</keyword>
<dbReference type="EMBL" id="LKHP01000008">
    <property type="protein sequence ID" value="KRQ86636.1"/>
    <property type="molecule type" value="Genomic_DNA"/>
</dbReference>
<reference evidence="1 2" key="1">
    <citation type="submission" date="2015-09" db="EMBL/GenBank/DDBJ databases">
        <title>Draft genome sequence of a Caloramator mitchellensis, a moderate thermophile from the Great Artesian Basin of Australia.</title>
        <authorList>
            <person name="Patel B.K."/>
        </authorList>
    </citation>
    <scope>NUCLEOTIDE SEQUENCE [LARGE SCALE GENOMIC DNA]</scope>
    <source>
        <strain evidence="1 2">VF08</strain>
    </source>
</reference>
<keyword evidence="1" id="KW-0808">Transferase</keyword>
<accession>A0A0R3K074</accession>
<dbReference type="STRING" id="908809.ABG79_01619"/>
<dbReference type="PANTHER" id="PTHR38451:SF1">
    <property type="entry name" value="TRNA (ADENINE(22)-N(1))-METHYLTRANSFERASE"/>
    <property type="match status" value="1"/>
</dbReference>
<evidence type="ECO:0000313" key="2">
    <source>
        <dbReference type="Proteomes" id="UP000052015"/>
    </source>
</evidence>
<proteinExistence type="predicted"/>